<organism evidence="1 2">
    <name type="scientific">Acinetobacter equi</name>
    <dbReference type="NCBI Taxonomy" id="1324350"/>
    <lineage>
        <taxon>Bacteria</taxon>
        <taxon>Pseudomonadati</taxon>
        <taxon>Pseudomonadota</taxon>
        <taxon>Gammaproteobacteria</taxon>
        <taxon>Moraxellales</taxon>
        <taxon>Moraxellaceae</taxon>
        <taxon>Acinetobacter</taxon>
    </lineage>
</organism>
<dbReference type="EMBL" id="CP012808">
    <property type="protein sequence ID" value="ALH96707.1"/>
    <property type="molecule type" value="Genomic_DNA"/>
</dbReference>
<reference evidence="1 2" key="1">
    <citation type="journal article" date="2015" name="Int. J. Syst. Evol. Microbiol.">
        <title>Acinetobacter equi sp. nov. isolated from horse faeces.</title>
        <authorList>
            <person name="Poppel M.T."/>
            <person name="Skiebe E."/>
            <person name="Laue M."/>
            <person name="Bergmann H."/>
            <person name="Ebersberger I."/>
            <person name="Garn T."/>
            <person name="Fruth A."/>
            <person name="Baumgardt S."/>
            <person name="Busse H.J."/>
            <person name="Wilharm G."/>
        </authorList>
    </citation>
    <scope>NUCLEOTIDE SEQUENCE [LARGE SCALE GENOMIC DNA]</scope>
    <source>
        <strain evidence="1 2">114</strain>
    </source>
</reference>
<dbReference type="AlphaFoldDB" id="A0A0N7GY72"/>
<dbReference type="Gene3D" id="2.60.40.1090">
    <property type="entry name" value="Fimbrial-type adhesion domain"/>
    <property type="match status" value="1"/>
</dbReference>
<dbReference type="RefSeq" id="WP_054582576.1">
    <property type="nucleotide sequence ID" value="NZ_CP012808.1"/>
</dbReference>
<name>A0A0N7GY72_9GAMM</name>
<dbReference type="STRING" id="1324350.AOY20_08910"/>
<sequence length="352" mass="39113">MTRILQIIIFILICFTTIKSSWALRCLEGNKPSSSFDISRATNTSHIISIGTIRVTSSSQAAGTLLWESEQMSTTFTCYDDYKTNQSENAYLYLDDESDTLEMLFRNSNLTIGVRYNGREYPIGSTDRINLGKLALSTQSNRTRALSNCSFIKKGVDYCADPETITVNYSIYIKAKGSGSNLSSLSGKTFQVFQLDGQGGRNINGNFQEKVSNMTVNYVECTPIVSAQDVDLGTYSSLETLNKIIKKTAFTINIKTEGKSCAQYPFVGKFTSNQKYNETTLTASEVNMKDVVGIKIFNENSNTPLNLDTNIDFGYSNGKNLIKTFEAGFLLLKKPTVGGVFTSTLNYEVYYK</sequence>
<dbReference type="InterPro" id="IPR036937">
    <property type="entry name" value="Adhesion_dom_fimbrial_sf"/>
</dbReference>
<dbReference type="OrthoDB" id="8926940at2"/>
<protein>
    <recommendedName>
        <fullName evidence="3">Fimbrial-type adhesion domain-containing protein</fullName>
    </recommendedName>
</protein>
<proteinExistence type="predicted"/>
<dbReference type="InterPro" id="IPR008966">
    <property type="entry name" value="Adhesion_dom_sf"/>
</dbReference>
<evidence type="ECO:0008006" key="3">
    <source>
        <dbReference type="Google" id="ProtNLM"/>
    </source>
</evidence>
<dbReference type="KEGG" id="aei:AOY20_08910"/>
<evidence type="ECO:0000313" key="1">
    <source>
        <dbReference type="EMBL" id="ALH96707.1"/>
    </source>
</evidence>
<dbReference type="Proteomes" id="UP000064939">
    <property type="component" value="Chromosome"/>
</dbReference>
<dbReference type="GO" id="GO:0007155">
    <property type="term" value="P:cell adhesion"/>
    <property type="evidence" value="ECO:0007669"/>
    <property type="project" value="InterPro"/>
</dbReference>
<keyword evidence="2" id="KW-1185">Reference proteome</keyword>
<dbReference type="GO" id="GO:0009289">
    <property type="term" value="C:pilus"/>
    <property type="evidence" value="ECO:0007669"/>
    <property type="project" value="InterPro"/>
</dbReference>
<dbReference type="SUPFAM" id="SSF49401">
    <property type="entry name" value="Bacterial adhesins"/>
    <property type="match status" value="1"/>
</dbReference>
<evidence type="ECO:0000313" key="2">
    <source>
        <dbReference type="Proteomes" id="UP000064939"/>
    </source>
</evidence>
<gene>
    <name evidence="1" type="ORF">AOY20_08910</name>
</gene>
<accession>A0A0N7GY72</accession>